<gene>
    <name evidence="2" type="ORF">A2876_00440</name>
</gene>
<protein>
    <submittedName>
        <fullName evidence="2">Uncharacterized protein</fullName>
    </submittedName>
</protein>
<comment type="caution">
    <text evidence="2">The sequence shown here is derived from an EMBL/GenBank/DDBJ whole genome shotgun (WGS) entry which is preliminary data.</text>
</comment>
<accession>A0A1F4YGK2</accession>
<evidence type="ECO:0000313" key="3">
    <source>
        <dbReference type="Proteomes" id="UP000178176"/>
    </source>
</evidence>
<organism evidence="2 3">
    <name type="scientific">Candidatus Amesbacteria bacterium RIFCSPHIGHO2_01_FULL_48_32b</name>
    <dbReference type="NCBI Taxonomy" id="1797253"/>
    <lineage>
        <taxon>Bacteria</taxon>
        <taxon>Candidatus Amesiibacteriota</taxon>
    </lineage>
</organism>
<reference evidence="2 3" key="1">
    <citation type="journal article" date="2016" name="Nat. Commun.">
        <title>Thousands of microbial genomes shed light on interconnected biogeochemical processes in an aquifer system.</title>
        <authorList>
            <person name="Anantharaman K."/>
            <person name="Brown C.T."/>
            <person name="Hug L.A."/>
            <person name="Sharon I."/>
            <person name="Castelle C.J."/>
            <person name="Probst A.J."/>
            <person name="Thomas B.C."/>
            <person name="Singh A."/>
            <person name="Wilkins M.J."/>
            <person name="Karaoz U."/>
            <person name="Brodie E.L."/>
            <person name="Williams K.H."/>
            <person name="Hubbard S.S."/>
            <person name="Banfield J.F."/>
        </authorList>
    </citation>
    <scope>NUCLEOTIDE SEQUENCE [LARGE SCALE GENOMIC DNA]</scope>
</reference>
<dbReference type="Proteomes" id="UP000178176">
    <property type="component" value="Unassembled WGS sequence"/>
</dbReference>
<keyword evidence="1" id="KW-1133">Transmembrane helix</keyword>
<proteinExistence type="predicted"/>
<feature type="transmembrane region" description="Helical" evidence="1">
    <location>
        <begin position="6"/>
        <end position="31"/>
    </location>
</feature>
<evidence type="ECO:0000256" key="1">
    <source>
        <dbReference type="SAM" id="Phobius"/>
    </source>
</evidence>
<name>A0A1F4YGK2_9BACT</name>
<sequence length="111" mass="12837">MPLFVQFLLTLVITTLTLLVTFASIQIFHILHEFRLTLKRLNRILDNTQTLSNTAAKPITAVNEFFTEVKDLVDKTQDEIIDSTPDRVIPESRMSRVRHFFRRSGIPLHSS</sequence>
<dbReference type="AlphaFoldDB" id="A0A1F4YGK2"/>
<evidence type="ECO:0000313" key="2">
    <source>
        <dbReference type="EMBL" id="OGC93004.1"/>
    </source>
</evidence>
<dbReference type="EMBL" id="MEXH01000002">
    <property type="protein sequence ID" value="OGC93004.1"/>
    <property type="molecule type" value="Genomic_DNA"/>
</dbReference>
<keyword evidence="1" id="KW-0472">Membrane</keyword>
<keyword evidence="1" id="KW-0812">Transmembrane</keyword>